<dbReference type="EMBL" id="UXSR01001172">
    <property type="protein sequence ID" value="VDD77997.1"/>
    <property type="molecule type" value="Genomic_DNA"/>
</dbReference>
<reference evidence="1 2" key="1">
    <citation type="submission" date="2018-10" db="EMBL/GenBank/DDBJ databases">
        <authorList>
            <consortium name="Pathogen Informatics"/>
        </authorList>
    </citation>
    <scope>NUCLEOTIDE SEQUENCE [LARGE SCALE GENOMIC DNA]</scope>
</reference>
<organism evidence="1 2">
    <name type="scientific">Mesocestoides corti</name>
    <name type="common">Flatworm</name>
    <dbReference type="NCBI Taxonomy" id="53468"/>
    <lineage>
        <taxon>Eukaryota</taxon>
        <taxon>Metazoa</taxon>
        <taxon>Spiralia</taxon>
        <taxon>Lophotrochozoa</taxon>
        <taxon>Platyhelminthes</taxon>
        <taxon>Cestoda</taxon>
        <taxon>Eucestoda</taxon>
        <taxon>Cyclophyllidea</taxon>
        <taxon>Mesocestoididae</taxon>
        <taxon>Mesocestoides</taxon>
    </lineage>
</organism>
<accession>A0A0R3UAQ1</accession>
<evidence type="ECO:0000313" key="1">
    <source>
        <dbReference type="EMBL" id="VDD77997.1"/>
    </source>
</evidence>
<keyword evidence="2" id="KW-1185">Reference proteome</keyword>
<protein>
    <submittedName>
        <fullName evidence="1">Uncharacterized protein</fullName>
    </submittedName>
</protein>
<dbReference type="Proteomes" id="UP000267029">
    <property type="component" value="Unassembled WGS sequence"/>
</dbReference>
<name>A0A0R3UAQ1_MESCO</name>
<evidence type="ECO:0000313" key="2">
    <source>
        <dbReference type="Proteomes" id="UP000267029"/>
    </source>
</evidence>
<dbReference type="AlphaFoldDB" id="A0A0R3UAQ1"/>
<sequence>MLMVEVCTEARFDGARFGGGDACTLKGTTCAAVPRLEGVIPESTCIAVEGDTKTVTADDNNVRVWSKALFGSSRIATRVRLHFKRIDSSSDESAVQSPKSFRTVLIGHYGWFLGVSGASFFYRSFEISKLKFTGQSSFGPPFKPRKRMKPPSPTSPTGHFLVMIACSGFC</sequence>
<gene>
    <name evidence="1" type="ORF">MCOS_LOCUS4000</name>
</gene>
<proteinExistence type="predicted"/>